<accession>A0A1Y1W8J4</accession>
<proteinExistence type="predicted"/>
<dbReference type="RefSeq" id="XP_040743450.1">
    <property type="nucleotide sequence ID" value="XM_040890385.1"/>
</dbReference>
<gene>
    <name evidence="1" type="ORF">DL89DRAFT_293369</name>
</gene>
<comment type="caution">
    <text evidence="1">The sequence shown here is derived from an EMBL/GenBank/DDBJ whole genome shotgun (WGS) entry which is preliminary data.</text>
</comment>
<keyword evidence="2" id="KW-1185">Reference proteome</keyword>
<dbReference type="GeneID" id="63807033"/>
<dbReference type="Proteomes" id="UP000193922">
    <property type="component" value="Unassembled WGS sequence"/>
</dbReference>
<protein>
    <submittedName>
        <fullName evidence="1">Uncharacterized protein</fullName>
    </submittedName>
</protein>
<evidence type="ECO:0000313" key="2">
    <source>
        <dbReference type="Proteomes" id="UP000193922"/>
    </source>
</evidence>
<reference evidence="1 2" key="1">
    <citation type="submission" date="2016-07" db="EMBL/GenBank/DDBJ databases">
        <title>Pervasive Adenine N6-methylation of Active Genes in Fungi.</title>
        <authorList>
            <consortium name="DOE Joint Genome Institute"/>
            <person name="Mondo S.J."/>
            <person name="Dannebaum R.O."/>
            <person name="Kuo R.C."/>
            <person name="Labutti K."/>
            <person name="Haridas S."/>
            <person name="Kuo A."/>
            <person name="Salamov A."/>
            <person name="Ahrendt S.R."/>
            <person name="Lipzen A."/>
            <person name="Sullivan W."/>
            <person name="Andreopoulos W.B."/>
            <person name="Clum A."/>
            <person name="Lindquist E."/>
            <person name="Daum C."/>
            <person name="Ramamoorthy G.K."/>
            <person name="Gryganskyi A."/>
            <person name="Culley D."/>
            <person name="Magnuson J.K."/>
            <person name="James T.Y."/>
            <person name="O'Malley M.A."/>
            <person name="Stajich J.E."/>
            <person name="Spatafora J.W."/>
            <person name="Visel A."/>
            <person name="Grigoriev I.V."/>
        </authorList>
    </citation>
    <scope>NUCLEOTIDE SEQUENCE [LARGE SCALE GENOMIC DNA]</scope>
    <source>
        <strain evidence="1 2">ATCC 12442</strain>
    </source>
</reference>
<dbReference type="AlphaFoldDB" id="A0A1Y1W8J4"/>
<name>A0A1Y1W8J4_9FUNG</name>
<dbReference type="OrthoDB" id="10265389at2759"/>
<evidence type="ECO:0000313" key="1">
    <source>
        <dbReference type="EMBL" id="ORX69762.1"/>
    </source>
</evidence>
<organism evidence="1 2">
    <name type="scientific">Linderina pennispora</name>
    <dbReference type="NCBI Taxonomy" id="61395"/>
    <lineage>
        <taxon>Eukaryota</taxon>
        <taxon>Fungi</taxon>
        <taxon>Fungi incertae sedis</taxon>
        <taxon>Zoopagomycota</taxon>
        <taxon>Kickxellomycotina</taxon>
        <taxon>Kickxellomycetes</taxon>
        <taxon>Kickxellales</taxon>
        <taxon>Kickxellaceae</taxon>
        <taxon>Linderina</taxon>
    </lineage>
</organism>
<dbReference type="EMBL" id="MCFD01000007">
    <property type="protein sequence ID" value="ORX69762.1"/>
    <property type="molecule type" value="Genomic_DNA"/>
</dbReference>
<sequence length="241" mass="26736">MADSVFASWSARFLSHPIGHLPRTLHITFTADTDAKIIADGFALAKNTYLPAKQHSSAQHTLLNALKAGHNLPVREEMQAAEIIRKWPDLLDRVPLQDDDVAMYMEACPGLLQKMVLVLPDQERANQIIQTLIPQQMNPVQHASSAELILGRASDISPETLFKYLGAVEATCRVQTASSSKEFSVRLAAKVLNKVLDAHHDYAVIMSVELNSLCLTYPWVKDAADLFVRVRKIQNDLEKGG</sequence>